<evidence type="ECO:0000256" key="2">
    <source>
        <dbReference type="ARBA" id="ARBA00022803"/>
    </source>
</evidence>
<proteinExistence type="predicted"/>
<protein>
    <submittedName>
        <fullName evidence="5">Uncharacterized protein</fullName>
    </submittedName>
</protein>
<feature type="repeat" description="TPR" evidence="3">
    <location>
        <begin position="1008"/>
        <end position="1041"/>
    </location>
</feature>
<dbReference type="STRING" id="1202772.A0A1V9ZIG9"/>
<feature type="repeat" description="TPR" evidence="3">
    <location>
        <begin position="1144"/>
        <end position="1177"/>
    </location>
</feature>
<dbReference type="InterPro" id="IPR011990">
    <property type="entry name" value="TPR-like_helical_dom_sf"/>
</dbReference>
<dbReference type="SMART" id="SM00028">
    <property type="entry name" value="TPR"/>
    <property type="match status" value="20"/>
</dbReference>
<evidence type="ECO:0000313" key="5">
    <source>
        <dbReference type="EMBL" id="OQR97795.1"/>
    </source>
</evidence>
<dbReference type="EMBL" id="JNBR01000096">
    <property type="protein sequence ID" value="OQR97795.1"/>
    <property type="molecule type" value="Genomic_DNA"/>
</dbReference>
<dbReference type="Pfam" id="PF13432">
    <property type="entry name" value="TPR_16"/>
    <property type="match status" value="6"/>
</dbReference>
<dbReference type="InterPro" id="IPR050498">
    <property type="entry name" value="Ycf3"/>
</dbReference>
<dbReference type="OrthoDB" id="1658288at2759"/>
<feature type="region of interest" description="Disordered" evidence="4">
    <location>
        <begin position="168"/>
        <end position="235"/>
    </location>
</feature>
<dbReference type="PROSITE" id="PS50293">
    <property type="entry name" value="TPR_REGION"/>
    <property type="match status" value="1"/>
</dbReference>
<dbReference type="Pfam" id="PF00515">
    <property type="entry name" value="TPR_1"/>
    <property type="match status" value="1"/>
</dbReference>
<organism evidence="5 6">
    <name type="scientific">Achlya hypogyna</name>
    <name type="common">Oomycete</name>
    <name type="synonym">Protoachlya hypogyna</name>
    <dbReference type="NCBI Taxonomy" id="1202772"/>
    <lineage>
        <taxon>Eukaryota</taxon>
        <taxon>Sar</taxon>
        <taxon>Stramenopiles</taxon>
        <taxon>Oomycota</taxon>
        <taxon>Saprolegniomycetes</taxon>
        <taxon>Saprolegniales</taxon>
        <taxon>Achlyaceae</taxon>
        <taxon>Achlya</taxon>
    </lineage>
</organism>
<feature type="repeat" description="TPR" evidence="3">
    <location>
        <begin position="683"/>
        <end position="716"/>
    </location>
</feature>
<keyword evidence="1" id="KW-0677">Repeat</keyword>
<feature type="repeat" description="TPR" evidence="3">
    <location>
        <begin position="1076"/>
        <end position="1109"/>
    </location>
</feature>
<dbReference type="PANTHER" id="PTHR44858:SF1">
    <property type="entry name" value="UDP-N-ACETYLGLUCOSAMINE--PEPTIDE N-ACETYLGLUCOSAMINYLTRANSFERASE SPINDLY-RELATED"/>
    <property type="match status" value="1"/>
</dbReference>
<feature type="compositionally biased region" description="Acidic residues" evidence="4">
    <location>
        <begin position="186"/>
        <end position="201"/>
    </location>
</feature>
<name>A0A1V9ZIG9_ACHHY</name>
<comment type="caution">
    <text evidence="5">The sequence shown here is derived from an EMBL/GenBank/DDBJ whole genome shotgun (WGS) entry which is preliminary data.</text>
</comment>
<evidence type="ECO:0000313" key="6">
    <source>
        <dbReference type="Proteomes" id="UP000243579"/>
    </source>
</evidence>
<evidence type="ECO:0000256" key="1">
    <source>
        <dbReference type="ARBA" id="ARBA00022737"/>
    </source>
</evidence>
<feature type="region of interest" description="Disordered" evidence="4">
    <location>
        <begin position="1"/>
        <end position="20"/>
    </location>
</feature>
<reference evidence="5 6" key="1">
    <citation type="journal article" date="2014" name="Genome Biol. Evol.">
        <title>The secreted proteins of Achlya hypogyna and Thraustotheca clavata identify the ancestral oomycete secretome and reveal gene acquisitions by horizontal gene transfer.</title>
        <authorList>
            <person name="Misner I."/>
            <person name="Blouin N."/>
            <person name="Leonard G."/>
            <person name="Richards T.A."/>
            <person name="Lane C.E."/>
        </authorList>
    </citation>
    <scope>NUCLEOTIDE SEQUENCE [LARGE SCALE GENOMIC DNA]</scope>
    <source>
        <strain evidence="5 6">ATCC 48635</strain>
    </source>
</reference>
<evidence type="ECO:0000256" key="4">
    <source>
        <dbReference type="SAM" id="MobiDB-lite"/>
    </source>
</evidence>
<dbReference type="Proteomes" id="UP000243579">
    <property type="component" value="Unassembled WGS sequence"/>
</dbReference>
<dbReference type="InterPro" id="IPR019734">
    <property type="entry name" value="TPR_rpt"/>
</dbReference>
<gene>
    <name evidence="5" type="ORF">ACHHYP_10047</name>
</gene>
<feature type="repeat" description="TPR" evidence="3">
    <location>
        <begin position="462"/>
        <end position="495"/>
    </location>
</feature>
<feature type="repeat" description="TPR" evidence="3">
    <location>
        <begin position="1416"/>
        <end position="1449"/>
    </location>
</feature>
<dbReference type="Gene3D" id="1.25.40.10">
    <property type="entry name" value="Tetratricopeptide repeat domain"/>
    <property type="match status" value="7"/>
</dbReference>
<accession>A0A1V9ZIG9</accession>
<dbReference type="SUPFAM" id="SSF48452">
    <property type="entry name" value="TPR-like"/>
    <property type="match status" value="4"/>
</dbReference>
<feature type="repeat" description="TPR" evidence="3">
    <location>
        <begin position="752"/>
        <end position="785"/>
    </location>
</feature>
<sequence>MTSGAPQDLDLFVTPTGQAPPVERPIDVTFLEDSLPTAVSTPEPIKDSAPPLDIISLSHLLSPPKYAASFLDDELAAPPQKRRGAMELVVSGDDDELDEAALVRELLEAESGALQMPPLFGDDVDKKLVLRVLNRSRILKKYLDPTTLQRQMNGVRRRVSVFAREPEVTSVVSATDGPEPGLSTPIDDDEPDAWETDEMDDLERMPPAPENKGEADDDERDPTAAASPRLRTSTAARAPVRLGGLAEAVADVMQVAPSKLAKALEAQTSPSRSPLTLPELTLRDDATVDLTPGAVASVSENIAQKQRDKYVARATTDVITQLDELDPSTPRRRPEAKKQAVPLLVGGADVLPAADATATVEEMYEAALAAERAKEWRRATLLACACINTDKEWVEAIFLRARLCRRLGLWSQALKDLTAALRLCPSNHRLHLQRSHIHTMLHDYSAAIHDLTSVLSQQPNSAEALLLRSQIYAKQNNIAFAIKDLSAILKFDPKNWRAYYERGHLRHLLMEGLARDKDVDPESQVSSPQLMSHVLDDYISALRSGCTIPDVVEAIGDVCLRLVACSCDAKPLLHTIHALAGLVAMVDETNRKAPRAQDRARLKEGSVTLLSCLLTQRGRLQILIGEHAKASVDLDRAVVLDYHYAPAHFYRGALASLYAHDEGARKTVEQHLTRSLTLDPTITGAYVARGGVYAADLRYNSALQDFKAAVTVDPTLDAIWLEIGIIFLAHYHDCAACVTVCTTALANDRSLARALYLRGESFARLGNLPAAIRDYVRLGIMDPTDRFAHLLQGRQLLQMGHARPALYCYMAFMELAGVDVDRISRGIAYRVLSQHAKAVHEFKLAVEVDPSSANLYLLSEALHSMGDTEASLETIERAILADPFCAKNYLRRAQCLLGRGALKSAILEYDRALTLAEKAELPRMLYERALCRMQLLLRCWQQVRQLQAKTPVECRFEGAFRPGSPLPETLPEAELSVPALLAYIKTVYHDALSDFARCLKLSSAAPFVDAYIDRAELFALGGDYRHALADLAAALAVEPGNVRAFIHRGLLDCRFARHAASIVHFDLALQHHPTNALAHYNRGVAYHHLGVHAQAEADYSRALALDETNLDALRNRGIVRCHLTDFAGALGDFEQVHRNAPDDLELYLGLGYVYLKLGRFTEAIALFRASASVNPRSVDAFQDAGNTFLTMALYLSQSANPLNALHSSGAKTDSFRSLLAQALHCYQRALRLDPTSVECRLNLGALFCAQRDMTNALRQYGAVQALDPANHIFHEESALMRAEAGDDTAALAHWSAAIALTVATNNIIEMEFTILVNTPYDARRSPADGNMRKVVSWARPDVLDRLLAQKALAVQERLATRWRRVESPAAAKSIAGLKKKLAVLLTERGKVYERLHELEKAHLEYLYASYFDPLAAAVYFQLGTLALRQRRLEAAATNLHRAIALNPKLGLAQLNLAVVFVQQQLYPEALEALDVAGNLMPECGFVWSNRACVLLKAGGDRKAAVASLTQAMRCMPTYAPFYVFRGRVLTKQKHLHDAMVDFAAALQMGYSAKL</sequence>
<dbReference type="PANTHER" id="PTHR44858">
    <property type="entry name" value="TETRATRICOPEPTIDE REPEAT PROTEIN 6"/>
    <property type="match status" value="1"/>
</dbReference>
<dbReference type="PROSITE" id="PS50005">
    <property type="entry name" value="TPR"/>
    <property type="match status" value="7"/>
</dbReference>
<evidence type="ECO:0000256" key="3">
    <source>
        <dbReference type="PROSITE-ProRule" id="PRU00339"/>
    </source>
</evidence>
<keyword evidence="2 3" id="KW-0802">TPR repeat</keyword>
<keyword evidence="6" id="KW-1185">Reference proteome</keyword>